<keyword evidence="3" id="KW-1185">Reference proteome</keyword>
<accession>A0ABT8G676</accession>
<dbReference type="EC" id="3.-.-.-" evidence="2"/>
<dbReference type="InterPro" id="IPR012338">
    <property type="entry name" value="Beta-lactam/transpept-like"/>
</dbReference>
<evidence type="ECO:0000313" key="2">
    <source>
        <dbReference type="EMBL" id="MDN4474643.1"/>
    </source>
</evidence>
<proteinExistence type="predicted"/>
<dbReference type="GO" id="GO:0016787">
    <property type="term" value="F:hydrolase activity"/>
    <property type="evidence" value="ECO:0007669"/>
    <property type="project" value="UniProtKB-KW"/>
</dbReference>
<dbReference type="SUPFAM" id="SSF56601">
    <property type="entry name" value="beta-lactamase/transpeptidase-like"/>
    <property type="match status" value="1"/>
</dbReference>
<organism evidence="2 3">
    <name type="scientific">Demequina litoralis</name>
    <dbReference type="NCBI Taxonomy" id="3051660"/>
    <lineage>
        <taxon>Bacteria</taxon>
        <taxon>Bacillati</taxon>
        <taxon>Actinomycetota</taxon>
        <taxon>Actinomycetes</taxon>
        <taxon>Micrococcales</taxon>
        <taxon>Demequinaceae</taxon>
        <taxon>Demequina</taxon>
    </lineage>
</organism>
<comment type="caution">
    <text evidence="2">The sequence shown here is derived from an EMBL/GenBank/DDBJ whole genome shotgun (WGS) entry which is preliminary data.</text>
</comment>
<dbReference type="EMBL" id="JAUHPW010000001">
    <property type="protein sequence ID" value="MDN4474643.1"/>
    <property type="molecule type" value="Genomic_DNA"/>
</dbReference>
<sequence>MPRLRTIVLAAAATVAVGITAAYWYERPLLVTGTGYAAHHACALEAIAGRDDAAADLPPNPLVPVMRTSVASDGSAATAGVFGVLAAQEAWATDGYGCTLASERPAGLPEPTDVSPEGNPYAALPLAAGDDAAVADALAYGFGDDLGEEARAALGTRGVVVLKDGELLAERYADGFGPETPQLGWSMTKSVTNLLVGRLVEQGEVSLDDDHLVPGWTDARASITIRQLMQMTSGLTWDETYDLGTPITPMLYLEPDMGAYVAAQELAHEPGSYLQYSSGSTTLLCDVVTEGRGGADLPRRELFAPLGLASAVMEADASGTPVCGSYMWATPREWASIGQLVLQDGVWDGERLLPEGWMAESTRPVDAEVEPGSDGYASGWWANTRADGSVIDEELPADTYFASGHDGQKVVVVPSEGVVIARLGFTPEADDNRIVAMAAQLVAALR</sequence>
<dbReference type="PANTHER" id="PTHR43283">
    <property type="entry name" value="BETA-LACTAMASE-RELATED"/>
    <property type="match status" value="1"/>
</dbReference>
<gene>
    <name evidence="2" type="ORF">QQX09_02115</name>
</gene>
<reference evidence="2" key="1">
    <citation type="submission" date="2023-06" db="EMBL/GenBank/DDBJ databases">
        <title>Sysu t00192.</title>
        <authorList>
            <person name="Gao L."/>
            <person name="Fang B.-Z."/>
            <person name="Li W.-J."/>
        </authorList>
    </citation>
    <scope>NUCLEOTIDE SEQUENCE</scope>
    <source>
        <strain evidence="2">SYSU T00192</strain>
    </source>
</reference>
<dbReference type="Proteomes" id="UP001172728">
    <property type="component" value="Unassembled WGS sequence"/>
</dbReference>
<evidence type="ECO:0000313" key="3">
    <source>
        <dbReference type="Proteomes" id="UP001172728"/>
    </source>
</evidence>
<feature type="domain" description="Beta-lactamase-related" evidence="1">
    <location>
        <begin position="158"/>
        <end position="423"/>
    </location>
</feature>
<evidence type="ECO:0000259" key="1">
    <source>
        <dbReference type="Pfam" id="PF00144"/>
    </source>
</evidence>
<dbReference type="PANTHER" id="PTHR43283:SF7">
    <property type="entry name" value="BETA-LACTAMASE-RELATED DOMAIN-CONTAINING PROTEIN"/>
    <property type="match status" value="1"/>
</dbReference>
<dbReference type="InterPro" id="IPR001466">
    <property type="entry name" value="Beta-lactam-related"/>
</dbReference>
<protein>
    <submittedName>
        <fullName evidence="2">Serine hydrolase</fullName>
        <ecNumber evidence="2">3.-.-.-</ecNumber>
    </submittedName>
</protein>
<dbReference type="Pfam" id="PF00144">
    <property type="entry name" value="Beta-lactamase"/>
    <property type="match status" value="1"/>
</dbReference>
<dbReference type="InterPro" id="IPR050789">
    <property type="entry name" value="Diverse_Enzym_Activities"/>
</dbReference>
<keyword evidence="2" id="KW-0378">Hydrolase</keyword>
<name>A0ABT8G676_9MICO</name>
<dbReference type="RefSeq" id="WP_301131041.1">
    <property type="nucleotide sequence ID" value="NZ_JAUHPW010000001.1"/>
</dbReference>
<dbReference type="Gene3D" id="3.40.710.10">
    <property type="entry name" value="DD-peptidase/beta-lactamase superfamily"/>
    <property type="match status" value="1"/>
</dbReference>